<proteinExistence type="inferred from homology"/>
<dbReference type="Gene3D" id="1.10.10.10">
    <property type="entry name" value="Winged helix-like DNA-binding domain superfamily/Winged helix DNA-binding domain"/>
    <property type="match status" value="1"/>
</dbReference>
<protein>
    <submittedName>
        <fullName evidence="8">Sigma-70 family RNA polymerase sigma factor</fullName>
    </submittedName>
</protein>
<dbReference type="GO" id="GO:0006352">
    <property type="term" value="P:DNA-templated transcription initiation"/>
    <property type="evidence" value="ECO:0007669"/>
    <property type="project" value="InterPro"/>
</dbReference>
<dbReference type="PANTHER" id="PTHR43133">
    <property type="entry name" value="RNA POLYMERASE ECF-TYPE SIGMA FACTO"/>
    <property type="match status" value="1"/>
</dbReference>
<gene>
    <name evidence="8" type="ORF">JJB74_00105</name>
</gene>
<feature type="domain" description="RNA polymerase sigma-70 region 2" evidence="6">
    <location>
        <begin position="21"/>
        <end position="82"/>
    </location>
</feature>
<feature type="domain" description="RNA polymerase sigma factor 70 region 4 type 2" evidence="7">
    <location>
        <begin position="113"/>
        <end position="164"/>
    </location>
</feature>
<comment type="similarity">
    <text evidence="1">Belongs to the sigma-70 factor family. ECF subfamily.</text>
</comment>
<dbReference type="GO" id="GO:0016987">
    <property type="term" value="F:sigma factor activity"/>
    <property type="evidence" value="ECO:0007669"/>
    <property type="project" value="UniProtKB-KW"/>
</dbReference>
<evidence type="ECO:0000259" key="7">
    <source>
        <dbReference type="Pfam" id="PF08281"/>
    </source>
</evidence>
<comment type="caution">
    <text evidence="8">The sequence shown here is derived from an EMBL/GenBank/DDBJ whole genome shotgun (WGS) entry which is preliminary data.</text>
</comment>
<dbReference type="InterPro" id="IPR036388">
    <property type="entry name" value="WH-like_DNA-bd_sf"/>
</dbReference>
<dbReference type="InterPro" id="IPR013249">
    <property type="entry name" value="RNA_pol_sigma70_r4_t2"/>
</dbReference>
<keyword evidence="4" id="KW-0238">DNA-binding</keyword>
<evidence type="ECO:0000256" key="1">
    <source>
        <dbReference type="ARBA" id="ARBA00010641"/>
    </source>
</evidence>
<dbReference type="NCBIfam" id="TIGR02937">
    <property type="entry name" value="sigma70-ECF"/>
    <property type="match status" value="1"/>
</dbReference>
<name>A0A934W5B2_9BURK</name>
<dbReference type="InterPro" id="IPR013324">
    <property type="entry name" value="RNA_pol_sigma_r3/r4-like"/>
</dbReference>
<organism evidence="8 9">
    <name type="scientific">Noviherbaspirillum pedocola</name>
    <dbReference type="NCBI Taxonomy" id="2801341"/>
    <lineage>
        <taxon>Bacteria</taxon>
        <taxon>Pseudomonadati</taxon>
        <taxon>Pseudomonadota</taxon>
        <taxon>Betaproteobacteria</taxon>
        <taxon>Burkholderiales</taxon>
        <taxon>Oxalobacteraceae</taxon>
        <taxon>Noviherbaspirillum</taxon>
    </lineage>
</organism>
<dbReference type="Gene3D" id="1.10.1740.10">
    <property type="match status" value="1"/>
</dbReference>
<evidence type="ECO:0000259" key="6">
    <source>
        <dbReference type="Pfam" id="PF04542"/>
    </source>
</evidence>
<dbReference type="SUPFAM" id="SSF88946">
    <property type="entry name" value="Sigma2 domain of RNA polymerase sigma factors"/>
    <property type="match status" value="1"/>
</dbReference>
<accession>A0A934W5B2</accession>
<dbReference type="Pfam" id="PF04542">
    <property type="entry name" value="Sigma70_r2"/>
    <property type="match status" value="1"/>
</dbReference>
<evidence type="ECO:0000256" key="4">
    <source>
        <dbReference type="ARBA" id="ARBA00023125"/>
    </source>
</evidence>
<dbReference type="Proteomes" id="UP000622890">
    <property type="component" value="Unassembled WGS sequence"/>
</dbReference>
<dbReference type="EMBL" id="JAEPBG010000001">
    <property type="protein sequence ID" value="MBK4733018.1"/>
    <property type="molecule type" value="Genomic_DNA"/>
</dbReference>
<dbReference type="InterPro" id="IPR007627">
    <property type="entry name" value="RNA_pol_sigma70_r2"/>
</dbReference>
<dbReference type="SUPFAM" id="SSF88659">
    <property type="entry name" value="Sigma3 and sigma4 domains of RNA polymerase sigma factors"/>
    <property type="match status" value="1"/>
</dbReference>
<dbReference type="InterPro" id="IPR039425">
    <property type="entry name" value="RNA_pol_sigma-70-like"/>
</dbReference>
<reference evidence="8" key="1">
    <citation type="submission" date="2021-01" db="EMBL/GenBank/DDBJ databases">
        <title>Genome sequence of strain Noviherbaspirillum sp. DKR-6.</title>
        <authorList>
            <person name="Chaudhary D.K."/>
        </authorList>
    </citation>
    <scope>NUCLEOTIDE SEQUENCE</scope>
    <source>
        <strain evidence="8">DKR-6</strain>
    </source>
</reference>
<dbReference type="GO" id="GO:0003677">
    <property type="term" value="F:DNA binding"/>
    <property type="evidence" value="ECO:0007669"/>
    <property type="project" value="UniProtKB-KW"/>
</dbReference>
<dbReference type="InterPro" id="IPR014284">
    <property type="entry name" value="RNA_pol_sigma-70_dom"/>
</dbReference>
<keyword evidence="3" id="KW-0731">Sigma factor</keyword>
<evidence type="ECO:0000256" key="5">
    <source>
        <dbReference type="ARBA" id="ARBA00023163"/>
    </source>
</evidence>
<dbReference type="Pfam" id="PF08281">
    <property type="entry name" value="Sigma70_r4_2"/>
    <property type="match status" value="1"/>
</dbReference>
<keyword evidence="2" id="KW-0805">Transcription regulation</keyword>
<sequence>MANAQAGDQEAYRRLLEGITPYVRALVAHQIRNSADIEDTVQDVLLTIHSVRHTYDPSRPFGPWLVAIVNRRITDGLRRRGRVDAREMPLQPEHETFVSTDTNSQEEAVDARLVRAAVERLSAGQRHAVRMLKLEEMSLEEASAASGMSISALKVATHRAMKRLQELFKQGDKR</sequence>
<keyword evidence="5" id="KW-0804">Transcription</keyword>
<dbReference type="AlphaFoldDB" id="A0A934W5B2"/>
<evidence type="ECO:0000256" key="3">
    <source>
        <dbReference type="ARBA" id="ARBA00023082"/>
    </source>
</evidence>
<evidence type="ECO:0000256" key="2">
    <source>
        <dbReference type="ARBA" id="ARBA00023015"/>
    </source>
</evidence>
<dbReference type="PANTHER" id="PTHR43133:SF58">
    <property type="entry name" value="ECF RNA POLYMERASE SIGMA FACTOR SIGD"/>
    <property type="match status" value="1"/>
</dbReference>
<dbReference type="InterPro" id="IPR013325">
    <property type="entry name" value="RNA_pol_sigma_r2"/>
</dbReference>
<evidence type="ECO:0000313" key="9">
    <source>
        <dbReference type="Proteomes" id="UP000622890"/>
    </source>
</evidence>
<evidence type="ECO:0000313" key="8">
    <source>
        <dbReference type="EMBL" id="MBK4733018.1"/>
    </source>
</evidence>
<keyword evidence="9" id="KW-1185">Reference proteome</keyword>